<comment type="caution">
    <text evidence="4">The sequence shown here is derived from an EMBL/GenBank/DDBJ whole genome shotgun (WGS) entry which is preliminary data.</text>
</comment>
<dbReference type="SUPFAM" id="SSF100950">
    <property type="entry name" value="NagB/RpiA/CoA transferase-like"/>
    <property type="match status" value="2"/>
</dbReference>
<protein>
    <recommendedName>
        <fullName evidence="3">Acetate CoA-transferase YdiF</fullName>
        <ecNumber evidence="3">2.8.3.8</ecNumber>
    </recommendedName>
</protein>
<dbReference type="InterPro" id="IPR014388">
    <property type="entry name" value="3-oxoacid_CoA-transferase"/>
</dbReference>
<dbReference type="RefSeq" id="WP_265280999.1">
    <property type="nucleotide sequence ID" value="NZ_QZCW01000001.1"/>
</dbReference>
<comment type="similarity">
    <text evidence="1 3">Belongs to the 3-oxoacid CoA-transferase family.</text>
</comment>
<dbReference type="SMART" id="SM00882">
    <property type="entry name" value="CoA_trans"/>
    <property type="match status" value="1"/>
</dbReference>
<evidence type="ECO:0000256" key="1">
    <source>
        <dbReference type="ARBA" id="ARBA00007154"/>
    </source>
</evidence>
<evidence type="ECO:0000313" key="4">
    <source>
        <dbReference type="EMBL" id="MCW5320145.1"/>
    </source>
</evidence>
<keyword evidence="5" id="KW-1185">Reference proteome</keyword>
<dbReference type="Pfam" id="PF01144">
    <property type="entry name" value="CoA_trans"/>
    <property type="match status" value="1"/>
</dbReference>
<evidence type="ECO:0000256" key="2">
    <source>
        <dbReference type="ARBA" id="ARBA00022679"/>
    </source>
</evidence>
<evidence type="ECO:0000313" key="5">
    <source>
        <dbReference type="Proteomes" id="UP001208935"/>
    </source>
</evidence>
<gene>
    <name evidence="4" type="ORF">D5039_02820</name>
</gene>
<dbReference type="PANTHER" id="PTHR43293:SF1">
    <property type="entry name" value="ACETATE COA-TRANSFERASE YDIF"/>
    <property type="match status" value="1"/>
</dbReference>
<dbReference type="PIRSF" id="PIRSF000858">
    <property type="entry name" value="SCOT-t"/>
    <property type="match status" value="1"/>
</dbReference>
<organism evidence="4 5">
    <name type="scientific">Verminephrobacter aporrectodeae subsp. tuberculatae</name>
    <dbReference type="NCBI Taxonomy" id="1110392"/>
    <lineage>
        <taxon>Bacteria</taxon>
        <taxon>Pseudomonadati</taxon>
        <taxon>Pseudomonadota</taxon>
        <taxon>Betaproteobacteria</taxon>
        <taxon>Burkholderiales</taxon>
        <taxon>Comamonadaceae</taxon>
        <taxon>Verminephrobacter</taxon>
    </lineage>
</organism>
<keyword evidence="2 3" id="KW-0808">Transferase</keyword>
<evidence type="ECO:0000256" key="3">
    <source>
        <dbReference type="PIRNR" id="PIRNR000858"/>
    </source>
</evidence>
<comment type="function">
    <text evidence="3">CoA transferase having broad substrate specificity for short-chain acyl-CoA thioesters with the activity decreasing when the length of the carboxylic acid chain exceeds four carbons.</text>
</comment>
<dbReference type="Gene3D" id="3.40.1080.10">
    <property type="entry name" value="Glutaconate Coenzyme A-transferase"/>
    <property type="match status" value="2"/>
</dbReference>
<reference evidence="5" key="1">
    <citation type="submission" date="2023-07" db="EMBL/GenBank/DDBJ databases">
        <title>Verminephrobacter genomes.</title>
        <authorList>
            <person name="Lund M.B."/>
        </authorList>
    </citation>
    <scope>NUCLEOTIDE SEQUENCE [LARGE SCALE GENOMIC DNA]</scope>
    <source>
        <strain evidence="5">AtM5-05</strain>
    </source>
</reference>
<accession>A0ABT3KPA3</accession>
<dbReference type="PANTHER" id="PTHR43293">
    <property type="entry name" value="ACETATE COA-TRANSFERASE YDIF"/>
    <property type="match status" value="1"/>
</dbReference>
<dbReference type="GO" id="GO:0016740">
    <property type="term" value="F:transferase activity"/>
    <property type="evidence" value="ECO:0007669"/>
    <property type="project" value="UniProtKB-KW"/>
</dbReference>
<dbReference type="InterPro" id="IPR004165">
    <property type="entry name" value="CoA_trans_fam_I"/>
</dbReference>
<dbReference type="InterPro" id="IPR037171">
    <property type="entry name" value="NagB/RpiA_transferase-like"/>
</dbReference>
<dbReference type="PROSITE" id="PS51257">
    <property type="entry name" value="PROKAR_LIPOPROTEIN"/>
    <property type="match status" value="1"/>
</dbReference>
<sequence length="532" mass="56649">MSKLIEPEQAAALVRDGDIVSISSSSGLGCPDKVLEAIGARFEREGAPRNLTALSPIAAGDMYGIRGIDHLARPGLLRRILAGSYPSGPSSLPMPAIWRMIEGDTVAAYNIPSGILFDMHRDAAARRPGVLTQVGMGTFADPAQQGCAMNASAAAQPVVRKERFDGRDWLYFPAVVPQVAIIRATTADERGNLTYEHEGALLGGLEQALAARNNGGIVIAQVKRQVLDGTLRPHDVRVPCNLVDYVVLDPGQMQTTQTLYDPAISGEIFQPLAHFAPQPWGAEKVIARRAALELRAGHAANLGFGISANVPRILLEEGLHGAVTWVIEQGAVGGMPLLGFAFGCSANADAIMPSPQQFSYFQGGGFDIALLSFLQVDGNGSVNVSKLGAKPYLTAGCGGFVDITAHARRIVFSGFFTAGARLEVGGGRLRIVQEGRTRKFVRSAEHITFSGLLGRERGQQVCYVTERCVVVLRDGALVVTEIAPGVDLQRDVLDQAEVPLQVADDLRPMDAALFMEQPMGLVLQTAGVRRGG</sequence>
<dbReference type="EMBL" id="QZCW01000001">
    <property type="protein sequence ID" value="MCW5320145.1"/>
    <property type="molecule type" value="Genomic_DNA"/>
</dbReference>
<dbReference type="EC" id="2.8.3.8" evidence="3"/>
<comment type="catalytic activity">
    <reaction evidence="3">
        <text>an acyl-CoA + acetate = a carboxylate + acetyl-CoA</text>
        <dbReference type="Rhea" id="RHEA:13381"/>
        <dbReference type="ChEBI" id="CHEBI:29067"/>
        <dbReference type="ChEBI" id="CHEBI:30089"/>
        <dbReference type="ChEBI" id="CHEBI:57288"/>
        <dbReference type="ChEBI" id="CHEBI:58342"/>
        <dbReference type="EC" id="2.8.3.8"/>
    </reaction>
</comment>
<name>A0ABT3KPA3_9BURK</name>
<proteinExistence type="inferred from homology"/>
<dbReference type="Proteomes" id="UP001208935">
    <property type="component" value="Unassembled WGS sequence"/>
</dbReference>